<feature type="region of interest" description="Disordered" evidence="7">
    <location>
        <begin position="143"/>
        <end position="166"/>
    </location>
</feature>
<accession>A0ABD3N1E9</accession>
<keyword evidence="3 6" id="KW-0694">RNA-binding</keyword>
<dbReference type="CDD" id="cd12374">
    <property type="entry name" value="RRM_UHM_SPF45_PUF60"/>
    <property type="match status" value="1"/>
</dbReference>
<dbReference type="AlphaFoldDB" id="A0ABD3N1E9"/>
<reference evidence="9 10" key="1">
    <citation type="submission" date="2024-10" db="EMBL/GenBank/DDBJ databases">
        <title>Updated reference genomes for cyclostephanoid diatoms.</title>
        <authorList>
            <person name="Roberts W.R."/>
            <person name="Alverson A.J."/>
        </authorList>
    </citation>
    <scope>NUCLEOTIDE SEQUENCE [LARGE SCALE GENOMIC DNA]</scope>
    <source>
        <strain evidence="9 10">AJA010-31</strain>
    </source>
</reference>
<protein>
    <recommendedName>
        <fullName evidence="8">RRM domain-containing protein</fullName>
    </recommendedName>
</protein>
<name>A0ABD3N1E9_9STRA</name>
<organism evidence="9 10">
    <name type="scientific">Cyclotella atomus</name>
    <dbReference type="NCBI Taxonomy" id="382360"/>
    <lineage>
        <taxon>Eukaryota</taxon>
        <taxon>Sar</taxon>
        <taxon>Stramenopiles</taxon>
        <taxon>Ochrophyta</taxon>
        <taxon>Bacillariophyta</taxon>
        <taxon>Coscinodiscophyceae</taxon>
        <taxon>Thalassiosirophycidae</taxon>
        <taxon>Stephanodiscales</taxon>
        <taxon>Stephanodiscaceae</taxon>
        <taxon>Cyclotella</taxon>
    </lineage>
</organism>
<evidence type="ECO:0000256" key="7">
    <source>
        <dbReference type="SAM" id="MobiDB-lite"/>
    </source>
</evidence>
<comment type="subcellular location">
    <subcellularLocation>
        <location evidence="1">Nucleus</location>
    </subcellularLocation>
</comment>
<keyword evidence="10" id="KW-1185">Reference proteome</keyword>
<dbReference type="PANTHER" id="PTHR13288">
    <property type="entry name" value="SPLICING FACTOR 45 SPF45"/>
    <property type="match status" value="1"/>
</dbReference>
<dbReference type="PROSITE" id="PS50102">
    <property type="entry name" value="RRM"/>
    <property type="match status" value="1"/>
</dbReference>
<dbReference type="EMBL" id="JALLPJ020001330">
    <property type="protein sequence ID" value="KAL3769532.1"/>
    <property type="molecule type" value="Genomic_DNA"/>
</dbReference>
<gene>
    <name evidence="9" type="ORF">ACHAWO_011045</name>
</gene>
<feature type="region of interest" description="Disordered" evidence="7">
    <location>
        <begin position="264"/>
        <end position="286"/>
    </location>
</feature>
<evidence type="ECO:0000259" key="8">
    <source>
        <dbReference type="PROSITE" id="PS50102"/>
    </source>
</evidence>
<keyword evidence="5" id="KW-0539">Nucleus</keyword>
<dbReference type="InterPro" id="IPR000504">
    <property type="entry name" value="RRM_dom"/>
</dbReference>
<sequence length="370" mass="40536">MDDLFGDLPAAKNTPAHNPSSHVAAAVAVASKDTSAASDAIPTPPASKTTTKEEPKSKSLVSSLGTAGTSMAFVPQALRKKKRPTINNQMDKKQRVNNIVNMQEAVLDQLPTNASINVMSKQTQEGDTHIPIGIDIPKQSTILHDNNTQEPSDTDEPYSEPYLENEPPSLQALHESAKLNPYNPHTPNDYLSYRERKKTEAIKLDLQAMALAKIQATEALRVKISEERSKIEAEGDLDKIVASRSMGRGRGRGLSNLPAWLVKKQQEQQRSGGGTNDGAVTEGQFDDDGCNTTTISLLNMVTPDEIDPELKEEVREECVKFGVVTRVDVIVDDTAVRVDVTFESRASAERALKVFDGRMFGDRKIRARFS</sequence>
<dbReference type="InterPro" id="IPR012677">
    <property type="entry name" value="Nucleotide-bd_a/b_plait_sf"/>
</dbReference>
<dbReference type="InterPro" id="IPR035979">
    <property type="entry name" value="RBD_domain_sf"/>
</dbReference>
<evidence type="ECO:0000256" key="1">
    <source>
        <dbReference type="ARBA" id="ARBA00004123"/>
    </source>
</evidence>
<dbReference type="GO" id="GO:0006397">
    <property type="term" value="P:mRNA processing"/>
    <property type="evidence" value="ECO:0007669"/>
    <property type="project" value="UniProtKB-KW"/>
</dbReference>
<evidence type="ECO:0000256" key="5">
    <source>
        <dbReference type="ARBA" id="ARBA00023242"/>
    </source>
</evidence>
<dbReference type="InterPro" id="IPR003954">
    <property type="entry name" value="RRM_euk-type"/>
</dbReference>
<dbReference type="GO" id="GO:0005634">
    <property type="term" value="C:nucleus"/>
    <property type="evidence" value="ECO:0007669"/>
    <property type="project" value="UniProtKB-SubCell"/>
</dbReference>
<dbReference type="GO" id="GO:0008380">
    <property type="term" value="P:RNA splicing"/>
    <property type="evidence" value="ECO:0007669"/>
    <property type="project" value="UniProtKB-KW"/>
</dbReference>
<feature type="domain" description="RRM" evidence="8">
    <location>
        <begin position="293"/>
        <end position="370"/>
    </location>
</feature>
<evidence type="ECO:0000256" key="3">
    <source>
        <dbReference type="ARBA" id="ARBA00022884"/>
    </source>
</evidence>
<dbReference type="SMART" id="SM00361">
    <property type="entry name" value="RRM_1"/>
    <property type="match status" value="1"/>
</dbReference>
<dbReference type="Pfam" id="PF00076">
    <property type="entry name" value="RRM_1"/>
    <property type="match status" value="1"/>
</dbReference>
<dbReference type="Gene3D" id="3.30.70.330">
    <property type="match status" value="1"/>
</dbReference>
<keyword evidence="4" id="KW-0508">mRNA splicing</keyword>
<dbReference type="Proteomes" id="UP001530400">
    <property type="component" value="Unassembled WGS sequence"/>
</dbReference>
<dbReference type="SMART" id="SM00360">
    <property type="entry name" value="RRM"/>
    <property type="match status" value="1"/>
</dbReference>
<dbReference type="InterPro" id="IPR040052">
    <property type="entry name" value="RBM17"/>
</dbReference>
<proteinExistence type="predicted"/>
<evidence type="ECO:0000313" key="10">
    <source>
        <dbReference type="Proteomes" id="UP001530400"/>
    </source>
</evidence>
<dbReference type="GO" id="GO:0003723">
    <property type="term" value="F:RNA binding"/>
    <property type="evidence" value="ECO:0007669"/>
    <property type="project" value="UniProtKB-UniRule"/>
</dbReference>
<feature type="compositionally biased region" description="Low complexity" evidence="7">
    <location>
        <begin position="20"/>
        <end position="40"/>
    </location>
</feature>
<feature type="region of interest" description="Disordered" evidence="7">
    <location>
        <begin position="1"/>
        <end position="64"/>
    </location>
</feature>
<dbReference type="FunFam" id="3.30.70.330:FF:000382">
    <property type="entry name" value="G-patch domain-containing protein"/>
    <property type="match status" value="1"/>
</dbReference>
<evidence type="ECO:0000256" key="4">
    <source>
        <dbReference type="ARBA" id="ARBA00023187"/>
    </source>
</evidence>
<evidence type="ECO:0000256" key="2">
    <source>
        <dbReference type="ARBA" id="ARBA00022664"/>
    </source>
</evidence>
<keyword evidence="2" id="KW-0507">mRNA processing</keyword>
<evidence type="ECO:0000313" key="9">
    <source>
        <dbReference type="EMBL" id="KAL3769532.1"/>
    </source>
</evidence>
<dbReference type="SUPFAM" id="SSF54928">
    <property type="entry name" value="RNA-binding domain, RBD"/>
    <property type="match status" value="1"/>
</dbReference>
<dbReference type="PANTHER" id="PTHR13288:SF8">
    <property type="entry name" value="SPLICING FACTOR 45"/>
    <property type="match status" value="1"/>
</dbReference>
<evidence type="ECO:0000256" key="6">
    <source>
        <dbReference type="PROSITE-ProRule" id="PRU00176"/>
    </source>
</evidence>
<comment type="caution">
    <text evidence="9">The sequence shown here is derived from an EMBL/GenBank/DDBJ whole genome shotgun (WGS) entry which is preliminary data.</text>
</comment>